<comment type="caution">
    <text evidence="9">The sequence shown here is derived from an EMBL/GenBank/DDBJ whole genome shotgun (WGS) entry which is preliminary data.</text>
</comment>
<name>A0A3S3E8H1_9NOCA</name>
<comment type="subcellular location">
    <subcellularLocation>
        <location evidence="1">Cell membrane</location>
        <topology evidence="1">Multi-pass membrane protein</topology>
    </subcellularLocation>
</comment>
<keyword evidence="10" id="KW-1185">Reference proteome</keyword>
<evidence type="ECO:0000259" key="8">
    <source>
        <dbReference type="Pfam" id="PF02687"/>
    </source>
</evidence>
<protein>
    <submittedName>
        <fullName evidence="9">ABC transporter permease</fullName>
    </submittedName>
</protein>
<feature type="transmembrane region" description="Helical" evidence="7">
    <location>
        <begin position="306"/>
        <end position="327"/>
    </location>
</feature>
<organism evidence="9 10">
    <name type="scientific">Prescottella agglutinans</name>
    <dbReference type="NCBI Taxonomy" id="1644129"/>
    <lineage>
        <taxon>Bacteria</taxon>
        <taxon>Bacillati</taxon>
        <taxon>Actinomycetota</taxon>
        <taxon>Actinomycetes</taxon>
        <taxon>Mycobacteriales</taxon>
        <taxon>Nocardiaceae</taxon>
        <taxon>Prescottella</taxon>
    </lineage>
</organism>
<evidence type="ECO:0000256" key="5">
    <source>
        <dbReference type="ARBA" id="ARBA00022989"/>
    </source>
</evidence>
<dbReference type="InterPro" id="IPR051125">
    <property type="entry name" value="ABC-4/HrtB_transporter"/>
</dbReference>
<keyword evidence="6 7" id="KW-0472">Membrane</keyword>
<dbReference type="OrthoDB" id="5242186at2"/>
<keyword evidence="5 7" id="KW-1133">Transmembrane helix</keyword>
<keyword evidence="4 7" id="KW-0812">Transmembrane</keyword>
<keyword evidence="2" id="KW-0813">Transport</keyword>
<keyword evidence="3" id="KW-1003">Cell membrane</keyword>
<evidence type="ECO:0000256" key="7">
    <source>
        <dbReference type="SAM" id="Phobius"/>
    </source>
</evidence>
<dbReference type="RefSeq" id="WP_127917834.1">
    <property type="nucleotide sequence ID" value="NZ_RKLP01000011.1"/>
</dbReference>
<evidence type="ECO:0000256" key="1">
    <source>
        <dbReference type="ARBA" id="ARBA00004651"/>
    </source>
</evidence>
<dbReference type="EMBL" id="RKLP01000011">
    <property type="protein sequence ID" value="RVW07717.1"/>
    <property type="molecule type" value="Genomic_DNA"/>
</dbReference>
<dbReference type="InterPro" id="IPR003838">
    <property type="entry name" value="ABC3_permease_C"/>
</dbReference>
<dbReference type="PANTHER" id="PTHR43738">
    <property type="entry name" value="ABC TRANSPORTER, MEMBRANE PROTEIN"/>
    <property type="match status" value="1"/>
</dbReference>
<dbReference type="Pfam" id="PF02687">
    <property type="entry name" value="FtsX"/>
    <property type="match status" value="1"/>
</dbReference>
<sequence>MFLALRELRFARSRFGLMGGVIALISVLMVLLSGLSSGLVEDGVSGLKAMPVDGFAFNEGTKTDSAFSRSIVTDEQVDAWRAQPGVAEAQPFGNMLVNAHNEDGVPVDFALFGVPADSFLAPTATDGAGLGDPDGIVVSRSALDAGVDLGDTITIDRLGTELRIVGVTEGKQTFGHVDVAYLPIEMWRQLHSGVRPGEPVPAQAMTESTAVALRAEPGASLDYAAGDAAAQTSTVSLEDSFQSSPGFSAETMTLDLIKVFLYAISALVVGAFFTVWTIQRKHEIAVMRAMGASTGYLLRDGLAQAFILLLGSVAVGAAVGYGFGSLIGGGVPFLLEPAAVAVAAVLLTVLGLIGAAIAIVRIASVDPLNALGGQR</sequence>
<dbReference type="AlphaFoldDB" id="A0A3S3E8H1"/>
<accession>A0A3S3E8H1</accession>
<reference evidence="9 10" key="1">
    <citation type="submission" date="2018-11" db="EMBL/GenBank/DDBJ databases">
        <title>Rhodococcus spongicola sp. nov. and Rhodococcus xishaensis sp. nov. from marine sponges.</title>
        <authorList>
            <person name="Li L."/>
            <person name="Lin H.W."/>
        </authorList>
    </citation>
    <scope>NUCLEOTIDE SEQUENCE [LARGE SCALE GENOMIC DNA]</scope>
    <source>
        <strain evidence="9 10">CCTCC AB2014297</strain>
    </source>
</reference>
<dbReference type="PANTHER" id="PTHR43738:SF1">
    <property type="entry name" value="HEMIN TRANSPORT SYSTEM PERMEASE PROTEIN HRTB-RELATED"/>
    <property type="match status" value="1"/>
</dbReference>
<dbReference type="GO" id="GO:0005886">
    <property type="term" value="C:plasma membrane"/>
    <property type="evidence" value="ECO:0007669"/>
    <property type="project" value="UniProtKB-SubCell"/>
</dbReference>
<evidence type="ECO:0000313" key="10">
    <source>
        <dbReference type="Proteomes" id="UP000286208"/>
    </source>
</evidence>
<dbReference type="Proteomes" id="UP000286208">
    <property type="component" value="Unassembled WGS sequence"/>
</dbReference>
<feature type="transmembrane region" description="Helical" evidence="7">
    <location>
        <begin position="339"/>
        <end position="360"/>
    </location>
</feature>
<evidence type="ECO:0000256" key="6">
    <source>
        <dbReference type="ARBA" id="ARBA00023136"/>
    </source>
</evidence>
<feature type="transmembrane region" description="Helical" evidence="7">
    <location>
        <begin position="259"/>
        <end position="278"/>
    </location>
</feature>
<evidence type="ECO:0000256" key="4">
    <source>
        <dbReference type="ARBA" id="ARBA00022692"/>
    </source>
</evidence>
<feature type="domain" description="ABC3 transporter permease C-terminal" evidence="8">
    <location>
        <begin position="259"/>
        <end position="367"/>
    </location>
</feature>
<gene>
    <name evidence="9" type="ORF">EGT67_19960</name>
</gene>
<proteinExistence type="predicted"/>
<evidence type="ECO:0000313" key="9">
    <source>
        <dbReference type="EMBL" id="RVW07717.1"/>
    </source>
</evidence>
<evidence type="ECO:0000256" key="2">
    <source>
        <dbReference type="ARBA" id="ARBA00022448"/>
    </source>
</evidence>
<evidence type="ECO:0000256" key="3">
    <source>
        <dbReference type="ARBA" id="ARBA00022475"/>
    </source>
</evidence>